<keyword evidence="1" id="KW-0472">Membrane</keyword>
<organism evidence="2 3">
    <name type="scientific">Dibothriocephalus latus</name>
    <name type="common">Fish tapeworm</name>
    <name type="synonym">Diphyllobothrium latum</name>
    <dbReference type="NCBI Taxonomy" id="60516"/>
    <lineage>
        <taxon>Eukaryota</taxon>
        <taxon>Metazoa</taxon>
        <taxon>Spiralia</taxon>
        <taxon>Lophotrochozoa</taxon>
        <taxon>Platyhelminthes</taxon>
        <taxon>Cestoda</taxon>
        <taxon>Eucestoda</taxon>
        <taxon>Diphyllobothriidea</taxon>
        <taxon>Diphyllobothriidae</taxon>
        <taxon>Dibothriocephalus</taxon>
    </lineage>
</organism>
<gene>
    <name evidence="2" type="ORF">DILT_LOCUS19322</name>
</gene>
<keyword evidence="1" id="KW-1133">Transmembrane helix</keyword>
<dbReference type="OrthoDB" id="10266042at2759"/>
<reference evidence="2 3" key="1">
    <citation type="submission" date="2018-11" db="EMBL/GenBank/DDBJ databases">
        <authorList>
            <consortium name="Pathogen Informatics"/>
        </authorList>
    </citation>
    <scope>NUCLEOTIDE SEQUENCE [LARGE SCALE GENOMIC DNA]</scope>
</reference>
<protein>
    <submittedName>
        <fullName evidence="2">Uncharacterized protein</fullName>
    </submittedName>
</protein>
<name>A0A3P7NN77_DIBLA</name>
<dbReference type="EMBL" id="UYRU01111312">
    <property type="protein sequence ID" value="VDN44395.1"/>
    <property type="molecule type" value="Genomic_DNA"/>
</dbReference>
<dbReference type="Proteomes" id="UP000281553">
    <property type="component" value="Unassembled WGS sequence"/>
</dbReference>
<sequence length="95" mass="10642">MELAGVMMVRVGEESIRDSRILVNTQAAVAGTDRRPSASMQTHPNLDKKAFQVGKTSSFFTLFFTCLPLLPVCFLFWPVPCSLRLLSFGWTKTDE</sequence>
<accession>A0A3P7NN77</accession>
<evidence type="ECO:0000256" key="1">
    <source>
        <dbReference type="SAM" id="Phobius"/>
    </source>
</evidence>
<dbReference type="AlphaFoldDB" id="A0A3P7NN77"/>
<keyword evidence="3" id="KW-1185">Reference proteome</keyword>
<evidence type="ECO:0000313" key="3">
    <source>
        <dbReference type="Proteomes" id="UP000281553"/>
    </source>
</evidence>
<keyword evidence="1" id="KW-0812">Transmembrane</keyword>
<evidence type="ECO:0000313" key="2">
    <source>
        <dbReference type="EMBL" id="VDN44395.1"/>
    </source>
</evidence>
<proteinExistence type="predicted"/>
<feature type="transmembrane region" description="Helical" evidence="1">
    <location>
        <begin position="58"/>
        <end position="77"/>
    </location>
</feature>